<comment type="similarity">
    <text evidence="2 3">Belongs to the outer membrane factor (OMF) (TC 1.B.17) family.</text>
</comment>
<keyword evidence="3" id="KW-0449">Lipoprotein</keyword>
<dbReference type="RefSeq" id="WP_058708510.1">
    <property type="nucleotide sequence ID" value="NZ_LDSI01000006.1"/>
</dbReference>
<reference evidence="4 5" key="1">
    <citation type="journal article" date="2016" name="Front. Microbiol.">
        <title>Genomic Resource of Rice Seed Associated Bacteria.</title>
        <authorList>
            <person name="Midha S."/>
            <person name="Bansal K."/>
            <person name="Sharma S."/>
            <person name="Kumar N."/>
            <person name="Patil P.P."/>
            <person name="Chaudhry V."/>
            <person name="Patil P.B."/>
        </authorList>
    </citation>
    <scope>NUCLEOTIDE SEQUENCE [LARGE SCALE GENOMIC DNA]</scope>
    <source>
        <strain evidence="4 5">RSA13</strain>
    </source>
</reference>
<keyword evidence="3" id="KW-0564">Palmitate</keyword>
<dbReference type="InterPro" id="IPR010131">
    <property type="entry name" value="MdtP/NodT-like"/>
</dbReference>
<evidence type="ECO:0000313" key="4">
    <source>
        <dbReference type="EMBL" id="KTS99582.1"/>
    </source>
</evidence>
<dbReference type="GO" id="GO:0009279">
    <property type="term" value="C:cell outer membrane"/>
    <property type="evidence" value="ECO:0007669"/>
    <property type="project" value="UniProtKB-SubCell"/>
</dbReference>
<dbReference type="GO" id="GO:0015562">
    <property type="term" value="F:efflux transmembrane transporter activity"/>
    <property type="evidence" value="ECO:0007669"/>
    <property type="project" value="InterPro"/>
</dbReference>
<dbReference type="Proteomes" id="UP000072520">
    <property type="component" value="Unassembled WGS sequence"/>
</dbReference>
<protein>
    <submittedName>
        <fullName evidence="4">Transporter</fullName>
    </submittedName>
</protein>
<keyword evidence="3" id="KW-0732">Signal</keyword>
<dbReference type="Gene3D" id="1.20.1600.10">
    <property type="entry name" value="Outer membrane efflux proteins (OEP)"/>
    <property type="match status" value="1"/>
</dbReference>
<accession>A0AB34VL28</accession>
<feature type="chain" id="PRO_5044048189" evidence="3">
    <location>
        <begin position="25"/>
        <end position="472"/>
    </location>
</feature>
<evidence type="ECO:0000256" key="1">
    <source>
        <dbReference type="ARBA" id="ARBA00004459"/>
    </source>
</evidence>
<comment type="subcellular location">
    <subcellularLocation>
        <location evidence="1 3">Cell outer membrane</location>
        <topology evidence="1 3">Lipid-anchor</topology>
    </subcellularLocation>
</comment>
<keyword evidence="3" id="KW-0812">Transmembrane</keyword>
<dbReference type="PANTHER" id="PTHR30203">
    <property type="entry name" value="OUTER MEMBRANE CATION EFFLUX PROTEIN"/>
    <property type="match status" value="1"/>
</dbReference>
<feature type="signal peptide" evidence="3">
    <location>
        <begin position="1"/>
        <end position="24"/>
    </location>
</feature>
<dbReference type="AlphaFoldDB" id="A0AB34VL28"/>
<keyword evidence="3" id="KW-0472">Membrane</keyword>
<evidence type="ECO:0000256" key="3">
    <source>
        <dbReference type="RuleBase" id="RU362097"/>
    </source>
</evidence>
<dbReference type="SUPFAM" id="SSF56954">
    <property type="entry name" value="Outer membrane efflux proteins (OEP)"/>
    <property type="match status" value="1"/>
</dbReference>
<comment type="caution">
    <text evidence="4">The sequence shown here is derived from an EMBL/GenBank/DDBJ whole genome shotgun (WGS) entry which is preliminary data.</text>
</comment>
<dbReference type="InterPro" id="IPR003423">
    <property type="entry name" value="OMP_efflux"/>
</dbReference>
<proteinExistence type="inferred from homology"/>
<name>A0AB34VL28_9GAMM</name>
<dbReference type="EMBL" id="LDSI01000006">
    <property type="protein sequence ID" value="KTS99582.1"/>
    <property type="molecule type" value="Genomic_DNA"/>
</dbReference>
<dbReference type="PROSITE" id="PS51257">
    <property type="entry name" value="PROKAR_LIPOPROTEIN"/>
    <property type="match status" value="1"/>
</dbReference>
<gene>
    <name evidence="4" type="ORF">RSA13_05510</name>
</gene>
<evidence type="ECO:0000256" key="2">
    <source>
        <dbReference type="ARBA" id="ARBA00007613"/>
    </source>
</evidence>
<organism evidence="4 5">
    <name type="scientific">Pantoea stewartii</name>
    <dbReference type="NCBI Taxonomy" id="66269"/>
    <lineage>
        <taxon>Bacteria</taxon>
        <taxon>Pseudomonadati</taxon>
        <taxon>Pseudomonadota</taxon>
        <taxon>Gammaproteobacteria</taxon>
        <taxon>Enterobacterales</taxon>
        <taxon>Erwiniaceae</taxon>
        <taxon>Pantoea</taxon>
    </lineage>
</organism>
<evidence type="ECO:0000313" key="5">
    <source>
        <dbReference type="Proteomes" id="UP000072520"/>
    </source>
</evidence>
<dbReference type="Gene3D" id="2.20.200.10">
    <property type="entry name" value="Outer membrane efflux proteins (OEP)"/>
    <property type="match status" value="1"/>
</dbReference>
<dbReference type="Pfam" id="PF02321">
    <property type="entry name" value="OEP"/>
    <property type="match status" value="2"/>
</dbReference>
<dbReference type="PANTHER" id="PTHR30203:SF33">
    <property type="entry name" value="BLR4455 PROTEIN"/>
    <property type="match status" value="1"/>
</dbReference>
<dbReference type="NCBIfam" id="TIGR01845">
    <property type="entry name" value="outer_NodT"/>
    <property type="match status" value="1"/>
</dbReference>
<keyword evidence="3" id="KW-1134">Transmembrane beta strand</keyword>
<sequence length="472" mass="51405">MRGARLVAGMLAALLAGCSTQVEKAPASLPIPSQWREQVGPSAPPEAAWWQAFGDRDLNRLVEQALQHNPDILIARSRVDQYRAQLRGAEGDNFPTLSGGVAATRQRALSAVTGQPYETSVFQGQLQASYNVDLWGARADTIDATRATLEAQQAAASAAELTIASSVASGYMTLCALDEQLRVTEATLAIRRNSLRLAQRQFETGYTSRLEWMQASSEYQSAQAQVPQLQHQIAQQENALSILVGMNPREVARHRDFTVLMPQTIPGILPSALLNRRPDIVQAQRQLLAADASLAASKAKLLPGINLTASGTLQRSVLHQLVDDPFRLWSVGGSILAPLLNREALTAQVDVAMASRNQALYTYEKVVRNAFSEVNNALDAIRQGEAQREALQKQEQFVAEALRIATNRYQNGYASYLDELDAQRTLFATQLNLVTVKNNLLQAQIALYSALGGGWSGENQSGARHQADARGP</sequence>